<feature type="domain" description="CCR4-NOT transcription complex subunit 1 TTP binding" evidence="12">
    <location>
        <begin position="730"/>
        <end position="879"/>
    </location>
</feature>
<dbReference type="InterPro" id="IPR024557">
    <property type="entry name" value="CNOT1_dom_4"/>
</dbReference>
<dbReference type="InterPro" id="IPR016024">
    <property type="entry name" value="ARM-type_fold"/>
</dbReference>
<dbReference type="InterPro" id="IPR032193">
    <property type="entry name" value="CNOT1_TTP_bind"/>
</dbReference>
<dbReference type="PANTHER" id="PTHR13162:SF8">
    <property type="entry name" value="CCR4-NOT TRANSCRIPTION COMPLEX SUBUNIT 1"/>
    <property type="match status" value="1"/>
</dbReference>
<dbReference type="CDD" id="cd20710">
    <property type="entry name" value="NOT1_connector"/>
    <property type="match status" value="1"/>
</dbReference>
<evidence type="ECO:0000256" key="4">
    <source>
        <dbReference type="ARBA" id="ARBA00023163"/>
    </source>
</evidence>
<feature type="domain" description="CCR4-NOT transcription complex subunit 1 HEAT repeat" evidence="13">
    <location>
        <begin position="525"/>
        <end position="685"/>
    </location>
</feature>
<dbReference type="SUPFAM" id="SSF48371">
    <property type="entry name" value="ARM repeat"/>
    <property type="match status" value="1"/>
</dbReference>
<feature type="domain" description="CCR4-Not complex component Not1 C-terminal" evidence="9">
    <location>
        <begin position="1800"/>
        <end position="2144"/>
    </location>
</feature>
<dbReference type="InterPro" id="IPR007196">
    <property type="entry name" value="CCR4-Not_Not1_C"/>
</dbReference>
<dbReference type="Pfam" id="PF16418">
    <property type="entry name" value="CNOT1_HEAT"/>
    <property type="match status" value="1"/>
</dbReference>
<proteinExistence type="predicted"/>
<dbReference type="GO" id="GO:0000289">
    <property type="term" value="P:nuclear-transcribed mRNA poly(A) tail shortening"/>
    <property type="evidence" value="ECO:0007669"/>
    <property type="project" value="UniProtKB-ARBA"/>
</dbReference>
<evidence type="ECO:0000259" key="14">
    <source>
        <dbReference type="Pfam" id="PF25097"/>
    </source>
</evidence>
<feature type="region of interest" description="Disordered" evidence="8">
    <location>
        <begin position="30"/>
        <end position="52"/>
    </location>
</feature>
<evidence type="ECO:0000256" key="5">
    <source>
        <dbReference type="ARBA" id="ARBA00023242"/>
    </source>
</evidence>
<dbReference type="Pfam" id="PF16415">
    <property type="entry name" value="CNOT1_CAF1_bind"/>
    <property type="match status" value="1"/>
</dbReference>
<dbReference type="GO" id="GO:0017148">
    <property type="term" value="P:negative regulation of translation"/>
    <property type="evidence" value="ECO:0007669"/>
    <property type="project" value="InterPro"/>
</dbReference>
<protein>
    <recommendedName>
        <fullName evidence="7">General negative regulator of transcription subunit 1</fullName>
    </recommendedName>
</protein>
<evidence type="ECO:0000256" key="8">
    <source>
        <dbReference type="SAM" id="MobiDB-lite"/>
    </source>
</evidence>
<dbReference type="InterPro" id="IPR055454">
    <property type="entry name" value="CNOT1-like_NOT1_connector"/>
</dbReference>
<dbReference type="InterPro" id="IPR040398">
    <property type="entry name" value="Not1"/>
</dbReference>
<feature type="domain" description="CCR4-NOT transcription complex subunit 1 CAF1-binding" evidence="11">
    <location>
        <begin position="917"/>
        <end position="1135"/>
    </location>
</feature>
<evidence type="ECO:0000259" key="9">
    <source>
        <dbReference type="Pfam" id="PF04054"/>
    </source>
</evidence>
<dbReference type="Pfam" id="PF04054">
    <property type="entry name" value="Not1"/>
    <property type="match status" value="1"/>
</dbReference>
<dbReference type="InterPro" id="IPR032191">
    <property type="entry name" value="CNOT1_CAF1_bind"/>
</dbReference>
<evidence type="ECO:0000313" key="16">
    <source>
        <dbReference type="Proteomes" id="UP000092993"/>
    </source>
</evidence>
<keyword evidence="2" id="KW-0678">Repressor</keyword>
<name>A0A1C7MG81_GRIFR</name>
<evidence type="ECO:0000313" key="15">
    <source>
        <dbReference type="EMBL" id="OBZ75860.1"/>
    </source>
</evidence>
<comment type="subcellular location">
    <subcellularLocation>
        <location evidence="1">Nucleus</location>
    </subcellularLocation>
</comment>
<dbReference type="GO" id="GO:0060090">
    <property type="term" value="F:molecular adaptor activity"/>
    <property type="evidence" value="ECO:0007669"/>
    <property type="project" value="TreeGrafter"/>
</dbReference>
<dbReference type="Pfam" id="PF16417">
    <property type="entry name" value="CNOT1_TTP_bind"/>
    <property type="match status" value="1"/>
</dbReference>
<feature type="domain" description="CCR4-NOT transcription complex subunit 1-like NOT1 connector" evidence="14">
    <location>
        <begin position="1477"/>
        <end position="1632"/>
    </location>
</feature>
<evidence type="ECO:0000259" key="10">
    <source>
        <dbReference type="Pfam" id="PF12842"/>
    </source>
</evidence>
<evidence type="ECO:0000259" key="13">
    <source>
        <dbReference type="Pfam" id="PF16418"/>
    </source>
</evidence>
<dbReference type="InterPro" id="IPR038535">
    <property type="entry name" value="CNOT1_TTP_bind_sf"/>
</dbReference>
<evidence type="ECO:0000259" key="12">
    <source>
        <dbReference type="Pfam" id="PF16417"/>
    </source>
</evidence>
<dbReference type="PANTHER" id="PTHR13162">
    <property type="entry name" value="CCR4-NOT TRANSCRIPTION COMPLEX"/>
    <property type="match status" value="1"/>
</dbReference>
<evidence type="ECO:0000256" key="1">
    <source>
        <dbReference type="ARBA" id="ARBA00004123"/>
    </source>
</evidence>
<evidence type="ECO:0000256" key="6">
    <source>
        <dbReference type="ARBA" id="ARBA00059181"/>
    </source>
</evidence>
<gene>
    <name evidence="15" type="primary">not1</name>
    <name evidence="15" type="ORF">A0H81_04589</name>
</gene>
<dbReference type="FunFam" id="1.25.40.180:FF:000012">
    <property type="entry name" value="Ccr4-Not transcription complex subunit"/>
    <property type="match status" value="1"/>
</dbReference>
<keyword evidence="4" id="KW-0804">Transcription</keyword>
<evidence type="ECO:0000256" key="3">
    <source>
        <dbReference type="ARBA" id="ARBA00023015"/>
    </source>
</evidence>
<accession>A0A1C7MG81</accession>
<dbReference type="Gene3D" id="1.25.40.800">
    <property type="match status" value="1"/>
</dbReference>
<dbReference type="InterPro" id="IPR032194">
    <property type="entry name" value="CNOT1_HEAT"/>
</dbReference>
<dbReference type="GO" id="GO:0030015">
    <property type="term" value="C:CCR4-NOT core complex"/>
    <property type="evidence" value="ECO:0007669"/>
    <property type="project" value="InterPro"/>
</dbReference>
<dbReference type="Proteomes" id="UP000092993">
    <property type="component" value="Unassembled WGS sequence"/>
</dbReference>
<keyword evidence="5" id="KW-0539">Nucleus</keyword>
<dbReference type="Pfam" id="PF12842">
    <property type="entry name" value="DUF3819"/>
    <property type="match status" value="1"/>
</dbReference>
<reference evidence="15 16" key="1">
    <citation type="submission" date="2016-03" db="EMBL/GenBank/DDBJ databases">
        <title>Whole genome sequencing of Grifola frondosa 9006-11.</title>
        <authorList>
            <person name="Min B."/>
            <person name="Park H."/>
            <person name="Kim J.-G."/>
            <person name="Cho H."/>
            <person name="Oh Y.-L."/>
            <person name="Kong W.-S."/>
            <person name="Choi I.-G."/>
        </authorList>
    </citation>
    <scope>NUCLEOTIDE SEQUENCE [LARGE SCALE GENOMIC DNA]</scope>
    <source>
        <strain evidence="15 16">9006-11</strain>
    </source>
</reference>
<dbReference type="Gene3D" id="1.25.40.180">
    <property type="match status" value="1"/>
</dbReference>
<dbReference type="OrthoDB" id="1933107at2759"/>
<dbReference type="GO" id="GO:0005634">
    <property type="term" value="C:nucleus"/>
    <property type="evidence" value="ECO:0007669"/>
    <property type="project" value="UniProtKB-SubCell"/>
</dbReference>
<feature type="non-terminal residue" evidence="15">
    <location>
        <position position="1"/>
    </location>
</feature>
<dbReference type="Gene3D" id="1.25.40.840">
    <property type="entry name" value="CCR4-NOT transcription complex subunit 1 TTP binding domain"/>
    <property type="match status" value="1"/>
</dbReference>
<keyword evidence="16" id="KW-1185">Reference proteome</keyword>
<comment type="function">
    <text evidence="6">Acts as a component of the CCR4-NOT core complex, which in the nucleus seems to be a general transcription factor, and in the cytoplasm the major mRNA deadenylase involved in mRNA turnover. The NOT protein subcomplex negatively regulates the basal and activated transcription of many genes. Preferentially affects TC-type TATA element-dependent transcription. Could directly or indirectly inhibit component(s) of the general transcription machinery.</text>
</comment>
<evidence type="ECO:0000259" key="11">
    <source>
        <dbReference type="Pfam" id="PF16415"/>
    </source>
</evidence>
<dbReference type="Gene3D" id="1.25.40.790">
    <property type="match status" value="1"/>
</dbReference>
<sequence>ACPLFESVSVCLAPKSSHFQLPSILKTASGGGGVGRRTTEASTRVRTPAMDNPANPNIHTIVKAQIVFLLSTLTEENFERNQIEIRSLSEQHGIDTYLHFIRRLIVHSQSRLSSTAAPTAFDASTSLTFRLLVQEIQRLARDPFLADRFRDGIDKGEGDIFRHFDLVRFADRVGLRPLERLVLASSIVAAPTRKELATQAGNIIRMDFENAVLALCQQPSFDHADLNPNQVAKLLSNLLSEPPSDTPILDASQRQALIAAAQAKYGSEIVSPILQRIFPNLSLPPGTTLVQALVQLGPEITSDTDVVRALLTRFGITETNPPRDAQVVDVISNLARLASEGTVLCDVGSLVRAFSGLNPTINWAQVIKAFDMPDRQGVDTATLKLLIAILGSSPREDQPHAVTGFWQIWTNSLYQLRLLDALLSLPADTFNFVTLPGRRIVTVDDVAGASPTIKSLAANVQGHTWNSLDLFEVLVRLADSESLDVRNVVREMLDKAVKISAELVHMGLLQVPNMPWNEIRLEYTQKLLAMFLAGHPNHQLVFMRIWQIEPAYLTNAFRDFYEESPLNITRILDVAQDLKASTQRVVCHTLQLTSNQILDSLLEVRPFTFALDVAALASRREYLNLDKWLADNVANHGADFLHSVITFLDLKMESEKAIRVSDPPIESRTMQLSPQTIAIFLRVLRSSSNIMHASDVDYCLEVRNACLQVHPRLMNLVPGSDTEPGFTVVSYSAEIEAEVDGIYKQMYDEQITIDDVIKLLQRNKASTNPRDHEIFLLHYKFFQSFYPPRELAMTGYLFGSLIQYQLVDYIPLGIAIRYVIDALNCPPDSNLFKFGIQALSRFESRLPEWQPLCQALTKIPHLLEARPDLAASIQRAIANAGEDAGGPIDLRTLTNATITEPSPVFVSIQPDRLEGETEEPPEEISDKILFIVNNLAPSNFDAKLAEMKSQFQEQYSRWFANYLVDQRVSTEPNNHQLYLRFLDALDVQPLFRFVLHETLVKSAALLNSEKTMQMGTERTTLKNVGSWLGSITLAQDRPIKHKNLSFKDLLVEGYDNGRLIVAIPFVCKTLEPCSRSRVFRPPNPWLMAVISLLTELYHFAELKLNMKFEIEMLCKALDIDLDIVQPTTILRNRPLTDTLAGPPLPDYVADIDSLPMGGYDPSAQTPTDAQVLPLGPTSPSDSQRVLNAHMENILSSMLPLVTISSQLAPLHTNQSFKRAVQMAIDRGVREIIAPVVERSVTIAGISTRELVAKDFVTEPNEEKLRKAGHLMAQKLAGSLALVTCKEPLRGNLVTHIRHFLSDVGFSEQMVPDQVIFMLVQDNIDIACQVIEKAAMDRAIIEVDEGLATAYEVRRRHREQRPGQPFWDATAPQSSIVGSLPDPLRIKPNGVQQLQLAVYEDFGMDSKRRLLSRPTSTVSYSRNELYAPSPVQEQNGQPYLRHQEAMDRFSGMVKDLEAVLPQLPIQSLAALPPIMMSILFIAADSIDRQRTPLLMSQKIVQLLYKTPSQLGREIYVALLDQLCHSFEDVAKEAITWLIYAEDERKFNIPVTVTLLRSGLVNITQEDQQLAKSLYSDPRPSLFNFAAGLIRECLSSDPPIASQVQFSYSLEVLNQLAQAGKANDEVHRLLDDLRGVRRPAAQIVPESQPVRQPSVKPETEPLREKLFVWFQQWVSIYQRSHSPEKSFLSFITQLTRQGILKVEDVSSFFFRVCAESSVNSYVKCMETHEYSYAFQALDAMSRLIVYIIKYHGDASGVNNDQAKVHYLTKILSIFVLVLANMHEEQGPRFQQKPFFRFFSSLLSDLHSVEASLGTAYFQLLLAISDTFSSLQPTYFPGFAFSWMSLISHRLFMPKLLLSENREGWSAFYKLLLSLFKFLAPFLKNADLQPAARDLYRGTLRLLLVLLHDFPEFLSEYYFSLCDCLSPNVTLPDPNLHEINFETIPEMGRIPPILSDFASILKAGDLRAYLDKYLLSRGSPSFLPSLKDRLRLPGVPDSADETYNLSLMNSLVMYIGVSSVAQAKARSGSSLFVASDPGVVALQYLATNLDVEGQHHLLSAMVLHLRFPNAHTHWFSSLMLYLFLEINVDQFREVMTKVLLERFLVHRPHPWGALMTFIELLRNPKYDFWSQDFIRIAPEVTLLLDTVARSIFP</sequence>
<dbReference type="EMBL" id="LUGG01000004">
    <property type="protein sequence ID" value="OBZ75860.1"/>
    <property type="molecule type" value="Genomic_DNA"/>
</dbReference>
<feature type="domain" description="CCR4-NOT transcription complex subunit 1" evidence="10">
    <location>
        <begin position="1215"/>
        <end position="1357"/>
    </location>
</feature>
<dbReference type="Pfam" id="PF25097">
    <property type="entry name" value="ARM_Cnot1"/>
    <property type="match status" value="1"/>
</dbReference>
<keyword evidence="3" id="KW-0805">Transcription regulation</keyword>
<organism evidence="15 16">
    <name type="scientific">Grifola frondosa</name>
    <name type="common">Maitake</name>
    <name type="synonym">Polyporus frondosus</name>
    <dbReference type="NCBI Taxonomy" id="5627"/>
    <lineage>
        <taxon>Eukaryota</taxon>
        <taxon>Fungi</taxon>
        <taxon>Dikarya</taxon>
        <taxon>Basidiomycota</taxon>
        <taxon>Agaricomycotina</taxon>
        <taxon>Agaricomycetes</taxon>
        <taxon>Polyporales</taxon>
        <taxon>Grifolaceae</taxon>
        <taxon>Grifola</taxon>
    </lineage>
</organism>
<comment type="caution">
    <text evidence="15">The sequence shown here is derived from an EMBL/GenBank/DDBJ whole genome shotgun (WGS) entry which is preliminary data.</text>
</comment>
<evidence type="ECO:0000256" key="2">
    <source>
        <dbReference type="ARBA" id="ARBA00022491"/>
    </source>
</evidence>
<evidence type="ECO:0000256" key="7">
    <source>
        <dbReference type="ARBA" id="ARBA00074459"/>
    </source>
</evidence>
<dbReference type="OMA" id="IDEYHCY"/>
<dbReference type="STRING" id="5627.A0A1C7MG81"/>
<dbReference type="GO" id="GO:0000932">
    <property type="term" value="C:P-body"/>
    <property type="evidence" value="ECO:0007669"/>
    <property type="project" value="TreeGrafter"/>
</dbReference>